<sequence length="61" mass="6792">MSTKSQSDSVIQALRQGDLIAQQPSYQIYEVLKVIGNQILVICLTNWTIQSIAAQDIVPLF</sequence>
<dbReference type="Proteomes" id="UP000473574">
    <property type="component" value="Unassembled WGS sequence"/>
</dbReference>
<gene>
    <name evidence="1" type="ORF">D0962_35185</name>
</gene>
<organism evidence="1 2">
    <name type="scientific">Adonisia turfae CCMR0082</name>
    <dbReference type="NCBI Taxonomy" id="2304604"/>
    <lineage>
        <taxon>Bacteria</taxon>
        <taxon>Bacillati</taxon>
        <taxon>Cyanobacteriota</taxon>
        <taxon>Adonisia</taxon>
        <taxon>Adonisia turfae</taxon>
    </lineage>
</organism>
<accession>A0A6M0SHW9</accession>
<reference evidence="1 2" key="1">
    <citation type="journal article" date="2020" name="Microb. Ecol.">
        <title>Ecogenomics of the Marine Benthic Filamentous Cyanobacterium Adonisia.</title>
        <authorList>
            <person name="Walter J.M."/>
            <person name="Coutinho F.H."/>
            <person name="Leomil L."/>
            <person name="Hargreaves P.I."/>
            <person name="Campeao M.E."/>
            <person name="Vieira V.V."/>
            <person name="Silva B.S."/>
            <person name="Fistarol G.O."/>
            <person name="Salomon P.S."/>
            <person name="Sawabe T."/>
            <person name="Mino S."/>
            <person name="Hosokawa M."/>
            <person name="Miyashita H."/>
            <person name="Maruyama F."/>
            <person name="van Verk M.C."/>
            <person name="Dutilh B.E."/>
            <person name="Thompson C.C."/>
            <person name="Thompson F.L."/>
        </authorList>
    </citation>
    <scope>NUCLEOTIDE SEQUENCE [LARGE SCALE GENOMIC DNA]</scope>
    <source>
        <strain evidence="1 2">CCMR0082</strain>
    </source>
</reference>
<proteinExistence type="predicted"/>
<evidence type="ECO:0000313" key="1">
    <source>
        <dbReference type="EMBL" id="NEZ67926.1"/>
    </source>
</evidence>
<protein>
    <submittedName>
        <fullName evidence="1">Uncharacterized protein</fullName>
    </submittedName>
</protein>
<dbReference type="RefSeq" id="WP_163671200.1">
    <property type="nucleotide sequence ID" value="NZ_QZCE01000002.1"/>
</dbReference>
<dbReference type="EMBL" id="QZCE01000002">
    <property type="protein sequence ID" value="NEZ67926.1"/>
    <property type="molecule type" value="Genomic_DNA"/>
</dbReference>
<name>A0A6M0SHW9_9CYAN</name>
<comment type="caution">
    <text evidence="1">The sequence shown here is derived from an EMBL/GenBank/DDBJ whole genome shotgun (WGS) entry which is preliminary data.</text>
</comment>
<evidence type="ECO:0000313" key="2">
    <source>
        <dbReference type="Proteomes" id="UP000473574"/>
    </source>
</evidence>
<dbReference type="AlphaFoldDB" id="A0A6M0SHW9"/>